<dbReference type="AlphaFoldDB" id="A0A1Z5K2M5"/>
<protein>
    <submittedName>
        <fullName evidence="2">Uncharacterized protein</fullName>
    </submittedName>
</protein>
<feature type="coiled-coil region" evidence="1">
    <location>
        <begin position="447"/>
        <end position="474"/>
    </location>
</feature>
<dbReference type="EMBL" id="BDSP01000149">
    <property type="protein sequence ID" value="GAX20507.1"/>
    <property type="molecule type" value="Genomic_DNA"/>
</dbReference>
<evidence type="ECO:0000313" key="2">
    <source>
        <dbReference type="EMBL" id="GAX20507.1"/>
    </source>
</evidence>
<accession>A0A1Z5K2M5</accession>
<dbReference type="InParanoid" id="A0A1Z5K2M5"/>
<sequence length="488" mass="54662">MTKPKQEGEQCHCSWGKECRELSDQIEALAPAGHVWKGRCHRWSMRKIMTSSSPQTFFKNMIFLAAMCKHAPGIEEKFRGNGKTDHKKEIVLARHHFPIAVYQFLGSKRITSLLNDAEMESCKKNDISDRLMDDCNRVRRMAALIKQIVPPGPLLDDYMIHELKCLETTENYFICAPVTTQTEVTDVLNEIRAAVNAETVSRLLNAASAVEASSAETARQANLMKGLATVVPKQAPKQPIVPKQAPKQPTVLLTNQQLKPGGRPKVQPVSAQSKVPGMSPNVFRIPVPGLPPKVQTAAKPATVPAKQLKVKDPPPPPFLPSAERCKEEIKAKVIAIGIDKAKDEPIFRDAMALLRRIHVDFVPITLSDEADALSYIYPCKGVNSTEGCVTYRILKIYKRQGAYCEACQKAINAESRHRSHRKSREEAGPSKHSRLDALTQPELIVFGQECRKKIKTLKRQNQRLADRLQAYESCEKKIKVPVQDHLFF</sequence>
<gene>
    <name evidence="2" type="ORF">FisN_24Hh243</name>
</gene>
<dbReference type="Proteomes" id="UP000198406">
    <property type="component" value="Unassembled WGS sequence"/>
</dbReference>
<evidence type="ECO:0000313" key="3">
    <source>
        <dbReference type="Proteomes" id="UP000198406"/>
    </source>
</evidence>
<keyword evidence="3" id="KW-1185">Reference proteome</keyword>
<name>A0A1Z5K2M5_FISSO</name>
<keyword evidence="1" id="KW-0175">Coiled coil</keyword>
<comment type="caution">
    <text evidence="2">The sequence shown here is derived from an EMBL/GenBank/DDBJ whole genome shotgun (WGS) entry which is preliminary data.</text>
</comment>
<proteinExistence type="predicted"/>
<evidence type="ECO:0000256" key="1">
    <source>
        <dbReference type="SAM" id="Coils"/>
    </source>
</evidence>
<organism evidence="2 3">
    <name type="scientific">Fistulifera solaris</name>
    <name type="common">Oleaginous diatom</name>
    <dbReference type="NCBI Taxonomy" id="1519565"/>
    <lineage>
        <taxon>Eukaryota</taxon>
        <taxon>Sar</taxon>
        <taxon>Stramenopiles</taxon>
        <taxon>Ochrophyta</taxon>
        <taxon>Bacillariophyta</taxon>
        <taxon>Bacillariophyceae</taxon>
        <taxon>Bacillariophycidae</taxon>
        <taxon>Naviculales</taxon>
        <taxon>Naviculaceae</taxon>
        <taxon>Fistulifera</taxon>
    </lineage>
</organism>
<reference evidence="2 3" key="1">
    <citation type="journal article" date="2015" name="Plant Cell">
        <title>Oil accumulation by the oleaginous diatom Fistulifera solaris as revealed by the genome and transcriptome.</title>
        <authorList>
            <person name="Tanaka T."/>
            <person name="Maeda Y."/>
            <person name="Veluchamy A."/>
            <person name="Tanaka M."/>
            <person name="Abida H."/>
            <person name="Marechal E."/>
            <person name="Bowler C."/>
            <person name="Muto M."/>
            <person name="Sunaga Y."/>
            <person name="Tanaka M."/>
            <person name="Yoshino T."/>
            <person name="Taniguchi T."/>
            <person name="Fukuda Y."/>
            <person name="Nemoto M."/>
            <person name="Matsumoto M."/>
            <person name="Wong P.S."/>
            <person name="Aburatani S."/>
            <person name="Fujibuchi W."/>
        </authorList>
    </citation>
    <scope>NUCLEOTIDE SEQUENCE [LARGE SCALE GENOMIC DNA]</scope>
    <source>
        <strain evidence="2 3">JPCC DA0580</strain>
    </source>
</reference>